<feature type="compositionally biased region" description="Basic and acidic residues" evidence="1">
    <location>
        <begin position="94"/>
        <end position="110"/>
    </location>
</feature>
<feature type="compositionally biased region" description="Basic and acidic residues" evidence="1">
    <location>
        <begin position="18"/>
        <end position="41"/>
    </location>
</feature>
<dbReference type="HOGENOM" id="CLU_1185673_0_0_1"/>
<feature type="compositionally biased region" description="Basic residues" evidence="1">
    <location>
        <begin position="145"/>
        <end position="154"/>
    </location>
</feature>
<keyword evidence="3" id="KW-1185">Reference proteome</keyword>
<organism evidence="2 3">
    <name type="scientific">Sphaerobolus stellatus (strain SS14)</name>
    <dbReference type="NCBI Taxonomy" id="990650"/>
    <lineage>
        <taxon>Eukaryota</taxon>
        <taxon>Fungi</taxon>
        <taxon>Dikarya</taxon>
        <taxon>Basidiomycota</taxon>
        <taxon>Agaricomycotina</taxon>
        <taxon>Agaricomycetes</taxon>
        <taxon>Phallomycetidae</taxon>
        <taxon>Geastrales</taxon>
        <taxon>Sphaerobolaceae</taxon>
        <taxon>Sphaerobolus</taxon>
    </lineage>
</organism>
<feature type="compositionally biased region" description="Acidic residues" evidence="1">
    <location>
        <begin position="126"/>
        <end position="140"/>
    </location>
</feature>
<protein>
    <submittedName>
        <fullName evidence="2">Uncharacterized protein</fullName>
    </submittedName>
</protein>
<gene>
    <name evidence="2" type="ORF">M422DRAFT_269224</name>
</gene>
<feature type="compositionally biased region" description="Basic and acidic residues" evidence="1">
    <location>
        <begin position="167"/>
        <end position="177"/>
    </location>
</feature>
<dbReference type="EMBL" id="KN837284">
    <property type="protein sequence ID" value="KIJ29387.1"/>
    <property type="molecule type" value="Genomic_DNA"/>
</dbReference>
<evidence type="ECO:0000313" key="3">
    <source>
        <dbReference type="Proteomes" id="UP000054279"/>
    </source>
</evidence>
<evidence type="ECO:0000256" key="1">
    <source>
        <dbReference type="SAM" id="MobiDB-lite"/>
    </source>
</evidence>
<feature type="region of interest" description="Disordered" evidence="1">
    <location>
        <begin position="70"/>
        <end position="183"/>
    </location>
</feature>
<evidence type="ECO:0000313" key="2">
    <source>
        <dbReference type="EMBL" id="KIJ29387.1"/>
    </source>
</evidence>
<dbReference type="AlphaFoldDB" id="A0A0C9UKL6"/>
<feature type="compositionally biased region" description="Basic and acidic residues" evidence="1">
    <location>
        <begin position="71"/>
        <end position="83"/>
    </location>
</feature>
<dbReference type="Proteomes" id="UP000054279">
    <property type="component" value="Unassembled WGS sequence"/>
</dbReference>
<feature type="region of interest" description="Disordered" evidence="1">
    <location>
        <begin position="1"/>
        <end position="54"/>
    </location>
</feature>
<sequence length="234" mass="26813">MSGKPAPFRYSSTPPPKETTRDWQEHYEKSRDKIVEPLAKEPRKKWTPQQDSPTMFATISMAVIEEITTSDEERLQEENKELQTRSLTPVPGPSHDKGKQCAELARDLMRDPTIVTLVKKPKDSDSNDSGDDSDPSSSDDEERKKRCKKRKHRCCHLDTDDSDSDEDRIKKGSKLQDPDTFDGSNPEKLSSFLFQCNSLCHQPLSSLQYLLSTLLLICGQRRWKEDNYIPLITI</sequence>
<name>A0A0C9UKL6_SPHS4</name>
<reference evidence="2 3" key="1">
    <citation type="submission" date="2014-06" db="EMBL/GenBank/DDBJ databases">
        <title>Evolutionary Origins and Diversification of the Mycorrhizal Mutualists.</title>
        <authorList>
            <consortium name="DOE Joint Genome Institute"/>
            <consortium name="Mycorrhizal Genomics Consortium"/>
            <person name="Kohler A."/>
            <person name="Kuo A."/>
            <person name="Nagy L.G."/>
            <person name="Floudas D."/>
            <person name="Copeland A."/>
            <person name="Barry K.W."/>
            <person name="Cichocki N."/>
            <person name="Veneault-Fourrey C."/>
            <person name="LaButti K."/>
            <person name="Lindquist E.A."/>
            <person name="Lipzen A."/>
            <person name="Lundell T."/>
            <person name="Morin E."/>
            <person name="Murat C."/>
            <person name="Riley R."/>
            <person name="Ohm R."/>
            <person name="Sun H."/>
            <person name="Tunlid A."/>
            <person name="Henrissat B."/>
            <person name="Grigoriev I.V."/>
            <person name="Hibbett D.S."/>
            <person name="Martin F."/>
        </authorList>
    </citation>
    <scope>NUCLEOTIDE SEQUENCE [LARGE SCALE GENOMIC DNA]</scope>
    <source>
        <strain evidence="2 3">SS14</strain>
    </source>
</reference>
<accession>A0A0C9UKL6</accession>
<proteinExistence type="predicted"/>